<feature type="binding site" description="in other chain" evidence="8">
    <location>
        <position position="225"/>
    </location>
    <ligand>
        <name>IMP</name>
        <dbReference type="ChEBI" id="CHEBI:58053"/>
        <note>ligand shared between dimeric partners</note>
    </ligand>
</feature>
<dbReference type="HAMAP" id="MF_00011">
    <property type="entry name" value="Adenylosucc_synth"/>
    <property type="match status" value="1"/>
</dbReference>
<feature type="active site" description="Proton donor" evidence="8">
    <location>
        <position position="42"/>
    </location>
</feature>
<comment type="similarity">
    <text evidence="8 10">Belongs to the adenylosuccinate synthetase family.</text>
</comment>
<dbReference type="GO" id="GO:0000287">
    <property type="term" value="F:magnesium ion binding"/>
    <property type="evidence" value="ECO:0007669"/>
    <property type="project" value="UniProtKB-UniRule"/>
</dbReference>
<feature type="binding site" description="in other chain" evidence="8">
    <location>
        <begin position="39"/>
        <end position="42"/>
    </location>
    <ligand>
        <name>IMP</name>
        <dbReference type="ChEBI" id="CHEBI:58053"/>
        <note>ligand shared between dimeric partners</note>
    </ligand>
</feature>
<dbReference type="PANTHER" id="PTHR11846:SF0">
    <property type="entry name" value="ADENYLOSUCCINATE SYNTHETASE"/>
    <property type="match status" value="1"/>
</dbReference>
<dbReference type="UniPathway" id="UPA00075">
    <property type="reaction ID" value="UER00335"/>
</dbReference>
<evidence type="ECO:0000256" key="1">
    <source>
        <dbReference type="ARBA" id="ARBA00011738"/>
    </source>
</evidence>
<evidence type="ECO:0000256" key="5">
    <source>
        <dbReference type="ARBA" id="ARBA00022755"/>
    </source>
</evidence>
<keyword evidence="5 8" id="KW-0658">Purine biosynthesis</keyword>
<dbReference type="OrthoDB" id="9807553at2"/>
<comment type="subunit">
    <text evidence="1 8">Homodimer.</text>
</comment>
<evidence type="ECO:0000256" key="8">
    <source>
        <dbReference type="HAMAP-Rule" id="MF_00011"/>
    </source>
</evidence>
<keyword evidence="2 8" id="KW-0436">Ligase</keyword>
<organism evidence="11 12">
    <name type="scientific">Paraphotobacterium marinum</name>
    <dbReference type="NCBI Taxonomy" id="1755811"/>
    <lineage>
        <taxon>Bacteria</taxon>
        <taxon>Pseudomonadati</taxon>
        <taxon>Pseudomonadota</taxon>
        <taxon>Gammaproteobacteria</taxon>
        <taxon>Vibrionales</taxon>
        <taxon>Vibrionaceae</taxon>
        <taxon>Paraphotobacterium</taxon>
    </lineage>
</organism>
<dbReference type="Gene3D" id="3.90.170.10">
    <property type="entry name" value="Adenylosuccinate Synthetase, subunit A, domain 3"/>
    <property type="match status" value="1"/>
</dbReference>
<feature type="binding site" evidence="8">
    <location>
        <position position="14"/>
    </location>
    <ligand>
        <name>Mg(2+)</name>
        <dbReference type="ChEBI" id="CHEBI:18420"/>
    </ligand>
</feature>
<evidence type="ECO:0000256" key="7">
    <source>
        <dbReference type="ARBA" id="ARBA00023134"/>
    </source>
</evidence>
<dbReference type="PROSITE" id="PS00513">
    <property type="entry name" value="ADENYLOSUCCIN_SYN_2"/>
    <property type="match status" value="1"/>
</dbReference>
<comment type="cofactor">
    <cofactor evidence="8">
        <name>Mg(2+)</name>
        <dbReference type="ChEBI" id="CHEBI:18420"/>
    </cofactor>
    <text evidence="8">Binds 1 Mg(2+) ion per subunit.</text>
</comment>
<dbReference type="InterPro" id="IPR027417">
    <property type="entry name" value="P-loop_NTPase"/>
</dbReference>
<evidence type="ECO:0000256" key="10">
    <source>
        <dbReference type="RuleBase" id="RU000520"/>
    </source>
</evidence>
<feature type="binding site" evidence="8">
    <location>
        <begin position="13"/>
        <end position="19"/>
    </location>
    <ligand>
        <name>GTP</name>
        <dbReference type="ChEBI" id="CHEBI:37565"/>
    </ligand>
</feature>
<feature type="active site" description="Proton acceptor" evidence="8">
    <location>
        <position position="14"/>
    </location>
</feature>
<keyword evidence="3 8" id="KW-0479">Metal-binding</keyword>
<dbReference type="Gene3D" id="1.10.300.10">
    <property type="entry name" value="Adenylosuccinate Synthetase, subunit A, domain 2"/>
    <property type="match status" value="1"/>
</dbReference>
<dbReference type="PROSITE" id="PS01266">
    <property type="entry name" value="ADENYLOSUCCIN_SYN_1"/>
    <property type="match status" value="1"/>
</dbReference>
<evidence type="ECO:0000313" key="12">
    <source>
        <dbReference type="Proteomes" id="UP000242175"/>
    </source>
</evidence>
<dbReference type="GO" id="GO:0046040">
    <property type="term" value="P:IMP metabolic process"/>
    <property type="evidence" value="ECO:0007669"/>
    <property type="project" value="TreeGrafter"/>
</dbReference>
<feature type="binding site" evidence="8">
    <location>
        <begin position="300"/>
        <end position="306"/>
    </location>
    <ligand>
        <name>substrate</name>
    </ligand>
</feature>
<feature type="binding site" description="in other chain" evidence="8">
    <location>
        <position position="130"/>
    </location>
    <ligand>
        <name>IMP</name>
        <dbReference type="ChEBI" id="CHEBI:58053"/>
        <note>ligand shared between dimeric partners</note>
    </ligand>
</feature>
<dbReference type="Proteomes" id="UP000242175">
    <property type="component" value="Chromosome large"/>
</dbReference>
<keyword evidence="4 8" id="KW-0547">Nucleotide-binding</keyword>
<name>A0A220VER0_9GAMM</name>
<protein>
    <recommendedName>
        <fullName evidence="8 10">Adenylosuccinate synthetase</fullName>
        <shortName evidence="8">AMPSase</shortName>
        <shortName evidence="8">AdSS</shortName>
        <ecNumber evidence="8 10">6.3.4.4</ecNumber>
    </recommendedName>
    <alternativeName>
        <fullName evidence="8">IMP--aspartate ligase</fullName>
    </alternativeName>
</protein>
<dbReference type="CDD" id="cd03108">
    <property type="entry name" value="AdSS"/>
    <property type="match status" value="1"/>
</dbReference>
<dbReference type="GO" id="GO:0004019">
    <property type="term" value="F:adenylosuccinate synthase activity"/>
    <property type="evidence" value="ECO:0007669"/>
    <property type="project" value="UniProtKB-UniRule"/>
</dbReference>
<evidence type="ECO:0000256" key="4">
    <source>
        <dbReference type="ARBA" id="ARBA00022741"/>
    </source>
</evidence>
<dbReference type="InterPro" id="IPR042110">
    <property type="entry name" value="Adenylosuccinate_synth_dom2"/>
</dbReference>
<keyword evidence="8" id="KW-0963">Cytoplasm</keyword>
<keyword evidence="7 8" id="KW-0342">GTP-binding</keyword>
<keyword evidence="12" id="KW-1185">Reference proteome</keyword>
<comment type="pathway">
    <text evidence="8 10">Purine metabolism; AMP biosynthesis via de novo pathway; AMP from IMP: step 1/2.</text>
</comment>
<feature type="binding site" description="in other chain" evidence="8">
    <location>
        <position position="240"/>
    </location>
    <ligand>
        <name>IMP</name>
        <dbReference type="ChEBI" id="CHEBI:58053"/>
        <note>ligand shared between dimeric partners</note>
    </ligand>
</feature>
<feature type="binding site" evidence="8">
    <location>
        <position position="41"/>
    </location>
    <ligand>
        <name>Mg(2+)</name>
        <dbReference type="ChEBI" id="CHEBI:18420"/>
    </ligand>
</feature>
<dbReference type="NCBIfam" id="TIGR00184">
    <property type="entry name" value="purA"/>
    <property type="match status" value="1"/>
</dbReference>
<dbReference type="GO" id="GO:0005525">
    <property type="term" value="F:GTP binding"/>
    <property type="evidence" value="ECO:0007669"/>
    <property type="project" value="UniProtKB-UniRule"/>
</dbReference>
<feature type="binding site" description="in other chain" evidence="8">
    <location>
        <begin position="14"/>
        <end position="17"/>
    </location>
    <ligand>
        <name>IMP</name>
        <dbReference type="ChEBI" id="CHEBI:58053"/>
        <note>ligand shared between dimeric partners</note>
    </ligand>
</feature>
<dbReference type="FunFam" id="1.10.300.10:FF:000001">
    <property type="entry name" value="Adenylosuccinate synthetase"/>
    <property type="match status" value="1"/>
</dbReference>
<dbReference type="NCBIfam" id="NF002223">
    <property type="entry name" value="PRK01117.1"/>
    <property type="match status" value="1"/>
</dbReference>
<dbReference type="FunFam" id="3.90.170.10:FF:000001">
    <property type="entry name" value="Adenylosuccinate synthetase"/>
    <property type="match status" value="1"/>
</dbReference>
<evidence type="ECO:0000313" key="11">
    <source>
        <dbReference type="EMBL" id="ASK78847.1"/>
    </source>
</evidence>
<comment type="subcellular location">
    <subcellularLocation>
        <location evidence="8">Cytoplasm</location>
    </subcellularLocation>
</comment>
<dbReference type="Gene3D" id="3.40.440.10">
    <property type="entry name" value="Adenylosuccinate Synthetase, subunit A, domain 1"/>
    <property type="match status" value="1"/>
</dbReference>
<dbReference type="AlphaFoldDB" id="A0A220VER0"/>
<dbReference type="SUPFAM" id="SSF52540">
    <property type="entry name" value="P-loop containing nucleoside triphosphate hydrolases"/>
    <property type="match status" value="1"/>
</dbReference>
<dbReference type="GO" id="GO:0005737">
    <property type="term" value="C:cytoplasm"/>
    <property type="evidence" value="ECO:0007669"/>
    <property type="project" value="UniProtKB-SubCell"/>
</dbReference>
<reference evidence="11 12" key="1">
    <citation type="journal article" date="2016" name="Int. J. Syst. Evol. Microbiol.">
        <title>Paraphotobacterium marinum gen. nov., sp. nov., a member of the family Vibrionaceae, isolated from surface seawater.</title>
        <authorList>
            <person name="Huang Z."/>
            <person name="Dong C."/>
            <person name="Shao Z."/>
        </authorList>
    </citation>
    <scope>NUCLEOTIDE SEQUENCE [LARGE SCALE GENOMIC DNA]</scope>
    <source>
        <strain evidence="11 12">NSCS20N07D</strain>
    </source>
</reference>
<evidence type="ECO:0000256" key="3">
    <source>
        <dbReference type="ARBA" id="ARBA00022723"/>
    </source>
</evidence>
<dbReference type="RefSeq" id="WP_089073755.1">
    <property type="nucleotide sequence ID" value="NZ_CBCSAM010000013.1"/>
</dbReference>
<sequence length="432" mass="47470">MSNNVVVLGTQWGDEGKGKIVDLLTEDAKYVVRYQGGHNAGHTLVIGNKKTVLHLIPSGILREDTKCVIGNGVVLSPSALIKEITQLEKENINVKDRLILSAECPLILPYHVSLDLAREKHRGDKAIGTTGRGIGPAYEDKVSRRGLRLSDILDFDSLKEKLKSIMEYHNFQLENYYKVTPLSFDDVFNELKEQAKILAPMISDVTQMLYEANKSGEQIMFEGAQGTLLDIDQGTYPYVTSSNTTAGGVASGTGFGPKDLGYILGITKAYCTRVGSGPFPTELNDDVGMHLGTKGNEFGATTGRKRRCGWFDAVAMKRAIILNSLSGICLTKLDVLDGLDEIKICIGYELPSGEVVDSIAMNADAISFVKPVYETLPGWNESTYKVKTLSELPKEAISYINRLENLLDCSIDIISTGPERNETIIKRHPYKN</sequence>
<dbReference type="EMBL" id="CP022355">
    <property type="protein sequence ID" value="ASK78847.1"/>
    <property type="molecule type" value="Genomic_DNA"/>
</dbReference>
<accession>A0A220VER0</accession>
<dbReference type="GO" id="GO:0044208">
    <property type="term" value="P:'de novo' AMP biosynthetic process"/>
    <property type="evidence" value="ECO:0007669"/>
    <property type="project" value="UniProtKB-UniRule"/>
</dbReference>
<dbReference type="InterPro" id="IPR033128">
    <property type="entry name" value="Adenylosuccin_syn_Lys_AS"/>
</dbReference>
<dbReference type="EC" id="6.3.4.4" evidence="8 10"/>
<dbReference type="SMART" id="SM00788">
    <property type="entry name" value="Adenylsucc_synt"/>
    <property type="match status" value="1"/>
</dbReference>
<dbReference type="InterPro" id="IPR018220">
    <property type="entry name" value="Adenylosuccin_syn_GTP-bd"/>
</dbReference>
<feature type="binding site" evidence="8">
    <location>
        <begin position="332"/>
        <end position="334"/>
    </location>
    <ligand>
        <name>GTP</name>
        <dbReference type="ChEBI" id="CHEBI:37565"/>
    </ligand>
</feature>
<proteinExistence type="inferred from homology"/>
<feature type="active site" evidence="9">
    <location>
        <position position="141"/>
    </location>
</feature>
<dbReference type="InterPro" id="IPR042109">
    <property type="entry name" value="Adenylosuccinate_synth_dom1"/>
</dbReference>
<evidence type="ECO:0000256" key="2">
    <source>
        <dbReference type="ARBA" id="ARBA00022598"/>
    </source>
</evidence>
<feature type="binding site" evidence="8">
    <location>
        <position position="306"/>
    </location>
    <ligand>
        <name>GTP</name>
        <dbReference type="ChEBI" id="CHEBI:37565"/>
    </ligand>
</feature>
<gene>
    <name evidence="8" type="primary">purA</name>
    <name evidence="11" type="ORF">CF386_04120</name>
</gene>
<feature type="binding site" evidence="8">
    <location>
        <begin position="415"/>
        <end position="417"/>
    </location>
    <ligand>
        <name>GTP</name>
        <dbReference type="ChEBI" id="CHEBI:37565"/>
    </ligand>
</feature>
<dbReference type="InterPro" id="IPR042111">
    <property type="entry name" value="Adenylosuccinate_synth_dom3"/>
</dbReference>
<keyword evidence="6 8" id="KW-0460">Magnesium</keyword>
<dbReference type="PANTHER" id="PTHR11846">
    <property type="entry name" value="ADENYLOSUCCINATE SYNTHETASE"/>
    <property type="match status" value="1"/>
</dbReference>
<comment type="catalytic activity">
    <reaction evidence="8 10">
        <text>IMP + L-aspartate + GTP = N(6)-(1,2-dicarboxyethyl)-AMP + GDP + phosphate + 2 H(+)</text>
        <dbReference type="Rhea" id="RHEA:15753"/>
        <dbReference type="ChEBI" id="CHEBI:15378"/>
        <dbReference type="ChEBI" id="CHEBI:29991"/>
        <dbReference type="ChEBI" id="CHEBI:37565"/>
        <dbReference type="ChEBI" id="CHEBI:43474"/>
        <dbReference type="ChEBI" id="CHEBI:57567"/>
        <dbReference type="ChEBI" id="CHEBI:58053"/>
        <dbReference type="ChEBI" id="CHEBI:58189"/>
        <dbReference type="EC" id="6.3.4.4"/>
    </reaction>
</comment>
<evidence type="ECO:0000256" key="9">
    <source>
        <dbReference type="PROSITE-ProRule" id="PRU10134"/>
    </source>
</evidence>
<dbReference type="InterPro" id="IPR001114">
    <property type="entry name" value="Adenylosuccinate_synthetase"/>
</dbReference>
<comment type="function">
    <text evidence="8">Plays an important role in the de novo pathway of purine nucleotide biosynthesis. Catalyzes the first committed step in the biosynthesis of AMP from IMP.</text>
</comment>
<dbReference type="Pfam" id="PF00709">
    <property type="entry name" value="Adenylsucc_synt"/>
    <property type="match status" value="1"/>
</dbReference>
<evidence type="ECO:0000256" key="6">
    <source>
        <dbReference type="ARBA" id="ARBA00022842"/>
    </source>
</evidence>
<feature type="binding site" description="in other chain" evidence="8">
    <location>
        <position position="304"/>
    </location>
    <ligand>
        <name>IMP</name>
        <dbReference type="ChEBI" id="CHEBI:58053"/>
        <note>ligand shared between dimeric partners</note>
    </ligand>
</feature>
<feature type="binding site" evidence="8">
    <location>
        <position position="144"/>
    </location>
    <ligand>
        <name>IMP</name>
        <dbReference type="ChEBI" id="CHEBI:58053"/>
        <note>ligand shared between dimeric partners</note>
    </ligand>
</feature>
<dbReference type="KEGG" id="pmai:CF386_04120"/>
<feature type="binding site" evidence="8">
    <location>
        <begin position="41"/>
        <end position="43"/>
    </location>
    <ligand>
        <name>GTP</name>
        <dbReference type="ChEBI" id="CHEBI:37565"/>
    </ligand>
</feature>